<gene>
    <name evidence="2" type="ORF">FHL15_009514</name>
</gene>
<dbReference type="OrthoDB" id="5817230at2759"/>
<evidence type="ECO:0000313" key="2">
    <source>
        <dbReference type="EMBL" id="TRX89605.1"/>
    </source>
</evidence>
<reference evidence="3" key="1">
    <citation type="submission" date="2019-06" db="EMBL/GenBank/DDBJ databases">
        <title>Draft genome sequence of the griseofulvin-producing fungus Xylaria cubensis strain G536.</title>
        <authorList>
            <person name="Mead M.E."/>
            <person name="Raja H.A."/>
            <person name="Steenwyk J.L."/>
            <person name="Knowles S.L."/>
            <person name="Oberlies N.H."/>
            <person name="Rokas A."/>
        </authorList>
    </citation>
    <scope>NUCLEOTIDE SEQUENCE [LARGE SCALE GENOMIC DNA]</scope>
    <source>
        <strain evidence="3">G536</strain>
    </source>
</reference>
<evidence type="ECO:0000256" key="1">
    <source>
        <dbReference type="SAM" id="MobiDB-lite"/>
    </source>
</evidence>
<comment type="caution">
    <text evidence="2">The sequence shown here is derived from an EMBL/GenBank/DDBJ whole genome shotgun (WGS) entry which is preliminary data.</text>
</comment>
<sequence>MVQAALDQLKIWSKPEYGYDPRYRQLSLQIGSFLECFSALILTLEQRLEDFEPNSSNSIPRKQKFIFLWGEKETSEYSCLLDRQVNALNLLLQAVQCNTWAQQQDMIRQEESQRILEQAKEASSSVIGLEDASSFISENTAGISMMFDFDAVLLASRIYQQVGRSHLRQAIRAKNPSPSNQGHKEERPDGSSQKASPQMDELNNRAPLGSSVQSSTGQQQNHRVGTRNATNYTRTLQEQQETVTSQSSSDQKETYRTPSSPSKAVGISSLTLKPRIINIGRRALRRNGQNTETKAITATNETS</sequence>
<dbReference type="STRING" id="2512241.A0A553HNR7"/>
<organism evidence="2 3">
    <name type="scientific">Xylaria flabelliformis</name>
    <dbReference type="NCBI Taxonomy" id="2512241"/>
    <lineage>
        <taxon>Eukaryota</taxon>
        <taxon>Fungi</taxon>
        <taxon>Dikarya</taxon>
        <taxon>Ascomycota</taxon>
        <taxon>Pezizomycotina</taxon>
        <taxon>Sordariomycetes</taxon>
        <taxon>Xylariomycetidae</taxon>
        <taxon>Xylariales</taxon>
        <taxon>Xylariaceae</taxon>
        <taxon>Xylaria</taxon>
    </lineage>
</organism>
<keyword evidence="3" id="KW-1185">Reference proteome</keyword>
<name>A0A553HNR7_9PEZI</name>
<dbReference type="AlphaFoldDB" id="A0A553HNR7"/>
<proteinExistence type="predicted"/>
<feature type="compositionally biased region" description="Low complexity" evidence="1">
    <location>
        <begin position="237"/>
        <end position="249"/>
    </location>
</feature>
<feature type="compositionally biased region" description="Polar residues" evidence="1">
    <location>
        <begin position="221"/>
        <end position="236"/>
    </location>
</feature>
<evidence type="ECO:0000313" key="3">
    <source>
        <dbReference type="Proteomes" id="UP000319160"/>
    </source>
</evidence>
<feature type="compositionally biased region" description="Low complexity" evidence="1">
    <location>
        <begin position="209"/>
        <end position="220"/>
    </location>
</feature>
<feature type="region of interest" description="Disordered" evidence="1">
    <location>
        <begin position="170"/>
        <end position="265"/>
    </location>
</feature>
<dbReference type="EMBL" id="VFLP01000065">
    <property type="protein sequence ID" value="TRX89605.1"/>
    <property type="molecule type" value="Genomic_DNA"/>
</dbReference>
<dbReference type="Proteomes" id="UP000319160">
    <property type="component" value="Unassembled WGS sequence"/>
</dbReference>
<accession>A0A553HNR7</accession>
<protein>
    <submittedName>
        <fullName evidence="2">Uncharacterized protein</fullName>
    </submittedName>
</protein>